<dbReference type="OrthoDB" id="62567at2"/>
<dbReference type="SUPFAM" id="SSF53474">
    <property type="entry name" value="alpha/beta-Hydrolases"/>
    <property type="match status" value="1"/>
</dbReference>
<dbReference type="Proteomes" id="UP000193427">
    <property type="component" value="Chromosome"/>
</dbReference>
<dbReference type="AlphaFoldDB" id="A0A1W6LGN2"/>
<feature type="domain" description="Dienelactone hydrolase" evidence="1">
    <location>
        <begin position="14"/>
        <end position="229"/>
    </location>
</feature>
<dbReference type="Gene3D" id="3.40.50.1820">
    <property type="entry name" value="alpha/beta hydrolase"/>
    <property type="match status" value="1"/>
</dbReference>
<evidence type="ECO:0000313" key="2">
    <source>
        <dbReference type="EMBL" id="ARN23373.1"/>
    </source>
</evidence>
<dbReference type="RefSeq" id="WP_085753692.1">
    <property type="nucleotide sequence ID" value="NZ_BSPR01000017.1"/>
</dbReference>
<dbReference type="InterPro" id="IPR029058">
    <property type="entry name" value="AB_hydrolase_fold"/>
</dbReference>
<keyword evidence="3" id="KW-1185">Reference proteome</keyword>
<dbReference type="EMBL" id="CP015118">
    <property type="protein sequence ID" value="ARN23373.1"/>
    <property type="molecule type" value="Genomic_DNA"/>
</dbReference>
<gene>
    <name evidence="2" type="ORF">A4W93_27640</name>
</gene>
<name>A0A1W6LGN2_9BURK</name>
<dbReference type="Pfam" id="PF01738">
    <property type="entry name" value="DLH"/>
    <property type="match status" value="1"/>
</dbReference>
<dbReference type="PANTHER" id="PTHR46623">
    <property type="entry name" value="CARBOXYMETHYLENEBUTENOLIDASE-RELATED"/>
    <property type="match status" value="1"/>
</dbReference>
<dbReference type="InterPro" id="IPR051049">
    <property type="entry name" value="Dienelactone_hydrolase-like"/>
</dbReference>
<dbReference type="KEGG" id="rgu:A4W93_27640"/>
<proteinExistence type="predicted"/>
<protein>
    <submittedName>
        <fullName evidence="2">Carboxymethylenebutenolidase</fullName>
    </submittedName>
</protein>
<dbReference type="STRING" id="946333.A4W93_27640"/>
<sequence length="231" mass="25233">MPTTLPIDTPDGTFRAHLSRPSTMPAPVVVVLHEVYGVNADMRATCDGLAERGYLAVCPDLLWRLEPGVDLTDRTPAERDKAVSLYQAFDVEQGVADVLRTLEAARTLPGADGRVGLLGFCLGGLLALLTTSRTRVDAAVVYYPGGANRYLDDTARIDSPLLVHLAQDDEYIPLPARQDIFDALERRPRVETFLYPECRHAFARRGGEHRDEAAAALAQQRSAAFLGAYLA</sequence>
<dbReference type="GO" id="GO:0016787">
    <property type="term" value="F:hydrolase activity"/>
    <property type="evidence" value="ECO:0007669"/>
    <property type="project" value="InterPro"/>
</dbReference>
<dbReference type="InterPro" id="IPR002925">
    <property type="entry name" value="Dienelactn_hydro"/>
</dbReference>
<organism evidence="2 3">
    <name type="scientific">Piscinibacter gummiphilus</name>
    <dbReference type="NCBI Taxonomy" id="946333"/>
    <lineage>
        <taxon>Bacteria</taxon>
        <taxon>Pseudomonadati</taxon>
        <taxon>Pseudomonadota</taxon>
        <taxon>Betaproteobacteria</taxon>
        <taxon>Burkholderiales</taxon>
        <taxon>Sphaerotilaceae</taxon>
        <taxon>Piscinibacter</taxon>
    </lineage>
</organism>
<evidence type="ECO:0000259" key="1">
    <source>
        <dbReference type="Pfam" id="PF01738"/>
    </source>
</evidence>
<dbReference type="PANTHER" id="PTHR46623:SF6">
    <property type="entry name" value="ALPHA_BETA-HYDROLASES SUPERFAMILY PROTEIN"/>
    <property type="match status" value="1"/>
</dbReference>
<accession>A0A1W6LGN2</accession>
<evidence type="ECO:0000313" key="3">
    <source>
        <dbReference type="Proteomes" id="UP000193427"/>
    </source>
</evidence>
<reference evidence="2 3" key="1">
    <citation type="submission" date="2016-04" db="EMBL/GenBank/DDBJ databases">
        <title>Complete genome sequence of natural rubber-degrading, novel Gram-negative bacterium, Rhizobacter gummiphilus strain NS21.</title>
        <authorList>
            <person name="Tabata M."/>
            <person name="Kasai D."/>
            <person name="Fukuda M."/>
        </authorList>
    </citation>
    <scope>NUCLEOTIDE SEQUENCE [LARGE SCALE GENOMIC DNA]</scope>
    <source>
        <strain evidence="2 3">NS21</strain>
    </source>
</reference>